<feature type="compositionally biased region" description="Polar residues" evidence="1">
    <location>
        <begin position="2165"/>
        <end position="2175"/>
    </location>
</feature>
<feature type="domain" description="Filamentous haemagglutinin FhaB/tRNA nuclease CdiA-like TPS" evidence="2">
    <location>
        <begin position="111"/>
        <end position="230"/>
    </location>
</feature>
<proteinExistence type="predicted"/>
<feature type="compositionally biased region" description="Polar residues" evidence="1">
    <location>
        <begin position="2116"/>
        <end position="2126"/>
    </location>
</feature>
<feature type="compositionally biased region" description="Polar residues" evidence="1">
    <location>
        <begin position="1674"/>
        <end position="1706"/>
    </location>
</feature>
<feature type="region of interest" description="Disordered" evidence="1">
    <location>
        <begin position="980"/>
        <end position="1040"/>
    </location>
</feature>
<gene>
    <name evidence="3" type="ORF">ASU2_07655</name>
</gene>
<feature type="region of interest" description="Disordered" evidence="1">
    <location>
        <begin position="1216"/>
        <end position="1242"/>
    </location>
</feature>
<evidence type="ECO:0000259" key="2">
    <source>
        <dbReference type="SMART" id="SM00912"/>
    </source>
</evidence>
<evidence type="ECO:0000313" key="4">
    <source>
        <dbReference type="Proteomes" id="UP000006303"/>
    </source>
</evidence>
<feature type="compositionally biased region" description="Polar residues" evidence="1">
    <location>
        <begin position="2312"/>
        <end position="2322"/>
    </location>
</feature>
<dbReference type="InterPro" id="IPR025157">
    <property type="entry name" value="Hemagglutinin_rpt"/>
</dbReference>
<feature type="region of interest" description="Disordered" evidence="1">
    <location>
        <begin position="1965"/>
        <end position="2416"/>
    </location>
</feature>
<feature type="compositionally biased region" description="Low complexity" evidence="1">
    <location>
        <begin position="2329"/>
        <end position="2348"/>
    </location>
</feature>
<dbReference type="Pfam" id="PF05860">
    <property type="entry name" value="TPS"/>
    <property type="match status" value="1"/>
</dbReference>
<feature type="compositionally biased region" description="Low complexity" evidence="1">
    <location>
        <begin position="2377"/>
        <end position="2396"/>
    </location>
</feature>
<dbReference type="RefSeq" id="WP_014992221.1">
    <property type="nucleotide sequence ID" value="NC_018690.1"/>
</dbReference>
<feature type="compositionally biased region" description="Low complexity" evidence="1">
    <location>
        <begin position="2230"/>
        <end position="2250"/>
    </location>
</feature>
<dbReference type="Pfam" id="PF13018">
    <property type="entry name" value="ESPR"/>
    <property type="match status" value="1"/>
</dbReference>
<feature type="compositionally biased region" description="Basic and acidic residues" evidence="1">
    <location>
        <begin position="1518"/>
        <end position="1545"/>
    </location>
</feature>
<feature type="region of interest" description="Disordered" evidence="1">
    <location>
        <begin position="1317"/>
        <end position="1336"/>
    </location>
</feature>
<dbReference type="NCBIfam" id="TIGR01901">
    <property type="entry name" value="adhes_NPXG"/>
    <property type="match status" value="1"/>
</dbReference>
<feature type="compositionally biased region" description="Polar residues" evidence="1">
    <location>
        <begin position="2361"/>
        <end position="2371"/>
    </location>
</feature>
<dbReference type="eggNOG" id="COG3210">
    <property type="taxonomic scope" value="Bacteria"/>
</dbReference>
<dbReference type="InterPro" id="IPR008638">
    <property type="entry name" value="FhaB/CdiA-like_TPS"/>
</dbReference>
<evidence type="ECO:0000256" key="1">
    <source>
        <dbReference type="SAM" id="MobiDB-lite"/>
    </source>
</evidence>
<dbReference type="HOGENOM" id="CLU_000190_0_0_6"/>
<dbReference type="InterPro" id="IPR024973">
    <property type="entry name" value="ESPR"/>
</dbReference>
<evidence type="ECO:0000313" key="3">
    <source>
        <dbReference type="EMBL" id="AFU19669.1"/>
    </source>
</evidence>
<dbReference type="KEGG" id="asi:ASU2_07655"/>
<feature type="compositionally biased region" description="Polar residues" evidence="1">
    <location>
        <begin position="1482"/>
        <end position="1504"/>
    </location>
</feature>
<reference evidence="3 4" key="1">
    <citation type="journal article" date="2012" name="J. Bacteriol.">
        <title>Complete Genome Sequence of Actinobacillus suis H91-0380, a Virulent Serotype O2 Strain.</title>
        <authorList>
            <person name="Macinnes J.I."/>
            <person name="Mackinnon J."/>
            <person name="Bujold A.R."/>
            <person name="Ziebell K."/>
            <person name="Kropinski A.M."/>
            <person name="Nash J.H."/>
        </authorList>
    </citation>
    <scope>NUCLEOTIDE SEQUENCE [LARGE SCALE GENOMIC DNA]</scope>
    <source>
        <strain evidence="3 4">H91-0380</strain>
    </source>
</reference>
<feature type="compositionally biased region" description="Polar residues" evidence="1">
    <location>
        <begin position="1412"/>
        <end position="1432"/>
    </location>
</feature>
<dbReference type="EMBL" id="CP003875">
    <property type="protein sequence ID" value="AFU19669.1"/>
    <property type="molecule type" value="Genomic_DNA"/>
</dbReference>
<dbReference type="PATRIC" id="fig|696748.4.peg.1553"/>
<feature type="compositionally biased region" description="Polar residues" evidence="1">
    <location>
        <begin position="2077"/>
        <end position="2087"/>
    </location>
</feature>
<organism evidence="3 4">
    <name type="scientific">Actinobacillus suis H91-0380</name>
    <dbReference type="NCBI Taxonomy" id="696748"/>
    <lineage>
        <taxon>Bacteria</taxon>
        <taxon>Pseudomonadati</taxon>
        <taxon>Pseudomonadota</taxon>
        <taxon>Gammaproteobacteria</taxon>
        <taxon>Pasteurellales</taxon>
        <taxon>Pasteurellaceae</taxon>
        <taxon>Actinobacillus</taxon>
    </lineage>
</organism>
<feature type="compositionally biased region" description="Low complexity" evidence="1">
    <location>
        <begin position="1021"/>
        <end position="1033"/>
    </location>
</feature>
<protein>
    <submittedName>
        <fullName evidence="3">Protein PfhB2</fullName>
    </submittedName>
</protein>
<dbReference type="OrthoDB" id="2664633at2"/>
<feature type="compositionally biased region" description="Basic and acidic residues" evidence="1">
    <location>
        <begin position="1433"/>
        <end position="1442"/>
    </location>
</feature>
<feature type="region of interest" description="Disordered" evidence="1">
    <location>
        <begin position="1410"/>
        <end position="1442"/>
    </location>
</feature>
<dbReference type="InterPro" id="IPR011050">
    <property type="entry name" value="Pectin_lyase_fold/virulence"/>
</dbReference>
<feature type="compositionally biased region" description="Basic and acidic residues" evidence="1">
    <location>
        <begin position="1965"/>
        <end position="1984"/>
    </location>
</feature>
<dbReference type="InterPro" id="IPR012334">
    <property type="entry name" value="Pectin_lyas_fold"/>
</dbReference>
<feature type="compositionally biased region" description="Low complexity" evidence="1">
    <location>
        <begin position="2181"/>
        <end position="2201"/>
    </location>
</feature>
<feature type="compositionally biased region" description="Low complexity" evidence="1">
    <location>
        <begin position="2279"/>
        <end position="2299"/>
    </location>
</feature>
<name>K0G7H9_ACTSU</name>
<feature type="compositionally biased region" description="Low complexity" evidence="1">
    <location>
        <begin position="2132"/>
        <end position="2152"/>
    </location>
</feature>
<accession>K0G7H9</accession>
<dbReference type="Proteomes" id="UP000006303">
    <property type="component" value="Chromosome"/>
</dbReference>
<feature type="region of interest" description="Disordered" evidence="1">
    <location>
        <begin position="1467"/>
        <end position="1578"/>
    </location>
</feature>
<dbReference type="Pfam" id="PF13332">
    <property type="entry name" value="Fil_haemagg_2"/>
    <property type="match status" value="1"/>
</dbReference>
<feature type="region of interest" description="Disordered" evidence="1">
    <location>
        <begin position="1634"/>
        <end position="1706"/>
    </location>
</feature>
<dbReference type="Gene3D" id="2.160.20.10">
    <property type="entry name" value="Single-stranded right-handed beta-helix, Pectin lyase-like"/>
    <property type="match status" value="1"/>
</dbReference>
<feature type="compositionally biased region" description="Polar residues" evidence="1">
    <location>
        <begin position="2263"/>
        <end position="2273"/>
    </location>
</feature>
<dbReference type="eggNOG" id="COG3170">
    <property type="taxonomic scope" value="Bacteria"/>
</dbReference>
<sequence length="2416" mass="259830">MNKHRYKLIFSKMLKCLIPVSENIKSAAGKSPSSVNGEIKANAATISELKSQLSPLSILVNNVLSPTKIVITRAALTALFSQVLLAPFALATPDAIVDPAFQDKTQIKQLDNKTIIVDIANPEHDGVSDNRFQRFNIPNSAVFNNNFNKDGKSQIVGDIERNKNLTSGEARTILSQVTGKEQSTLRGGLEVSGGKADLLIINPNGVTLNGVQAINSNRLTVSTSNVIDPKNGLNLDVGQGKILIDSNGVATDGLAYFDIVSKTIELKGAVKSKNKETDVRLLAGGSKYDVKNRTFQSKGNLANKPGQDIAISGSDLGAMNGRNIELITTDFGAGVSHKGALTSRENIRISSLGHIELGGPAKAGEKFDAQTLGNINVGNAVSAKNVNLDSSGNSITLSKKAQINAQEQATLTAKDNITLGNGTSIASKHGKLKAGNNLKTEKDSKISASETLTLDSTNAQLAGVINANKATLTFDSFKNTGNITTEDELNITTDSLYDNQGNLVSNNNAKIQFGKNRDKDFNSKKHKLAQTKNNLIVLGRNAHIEKNYDVENFGKIKFGFTNNFTNEGAILSNDGISVAADEIDNKGFIGAKNIVNLFAGKHITNQASGFVHSEKGDINLNAPFYVFNYGVLSAGHDVNVYSHKFQNRTVLAGNPRFSLDQKYRQLNDYTYRQRGSTYDTYTFKFLKGLNQFDLSDLKTQSVGRVKAGHGFNFYQDFDTNWKSKEIDESVKEKFRHLAEDADLAGIVTQTKVNAPDGDYNFLNQGIINTQNNLTVYANKGLNDGASKQLSVQQYFKQGIPFYLEHFREWHGIPVPLTYAHFLDFSSLDEFFDSIIDGKQIYDINPLGVFKALAKVDDPTFQKMMSAVFGPDWKGTTYESYHNLVSRWKAFKENPNKAPVQSFYGNQKALLLSGNVDLNIQDLGNGNNADKGTYDQKQELDIGKHKLEIDQGNFKPLEFEKREDNDIDTETLEELLNNPYIFVPKPQPKPNVPKVQPDVSPKTQPDVAPKADMPKTQPDTTPKAQPDAPKAQPKSDGNRTLNNLYQTRAGYINQDEYYGIKHFFDKVKPDDHNDYNVIGDNYFQHQLITRSLEKKIGNYYQRTNKLTDKEAVGKLMDNAKAEAEKLGLEIGKPLTDAQRAALKSDIIWYVKTKLNGQEVLIPQVYLSKQTIADAEKAQGSGSGSIVADNTKVRSEDFYNAGQVSSSEKNDIKAENKVINHGGSISGKNNRIEGKRGIDSTSKSYIDDKGNQIAEKNAHIEAEKHNSLITDKDADINLKNSVTESKTSYVHTRDLNLKDQHTVKSESKTEDLHAKSGRVIGGKNTTTKEATSEGASFKAGHSHLAVHRNFNQEGSDYESDKTTGVVKGKYDTKAGKNISHTESVESTISLGSDVSGGFGGYSFKAGYSDDEGTTVKTDTNSSQSNLQAQGSLTFKTERNKRTELTHRNSTFKANKGKLNVLGEANIGGVDINADPNGPGEDNAQDQANDNTAQTSQNSAANPNATGGTAKKVGKPKLPRKLTEQEINENFKEKDESFYEEEAKKSETDNSGFHLVAKKITSEKQKNEIDEESQSSSLSLQVQGNVGSGALSAASNAVKGIREQDNGKLASPSKALQHASDAFKAATGPLVNGSVGASVRSEYKESQSNTKSDNRTRLGGKTTLVAQDGDVDLTAVDTDSNSDLTTKASGSVNYNAGKTETTKSSTQRNAGVSASVGGACTVAGCFANGSLGVSGGYKSSNESSTTYQNSKFRGKSHKVEAGGDFNLNGANVDADKVDLNVQGKTRVNSLQDTKTEKHHSFDANLSLTGSLNSNGFENPGIRAGIGGGFGSESKAKVGEKSGISANQLSGQINDLETSGGYVVDKTNSGGLTVNGDITSKTLTDHHDKGGYTGGATLGFKDDYSLSQAIVSGGQEDQVHYKSEHGSAISGITHLGKKEGNITDSVDKTEKVLRDDKIQGGKFDFDVLKLKKERESLTKKPKKEESETANRSADNSARPRLERSASTPTPQAERPTLNRSNSASGNLSSDRTASRGQVENGSNRPQLNRSLSTPERGNADTASRGRSNSTGGIASPREQRSPQAQANNNVTPPRGNAVPTPRGRSDSFAGTGGDRPTPRARSNSVGNEPSQPFAKPTPQVNNNAAPTPAPRARSNSFAGTDGDRPTPRARSNSVGNEASQPFAKPTPQVNNNAAPTPAPRARSNSFAGTDGDRPTPRARSNSVGNEASQPFAKPTPQVNNNAAPTPAPRARSNSFAGTESDRPTPRARSNSVGNEPSQPFAKPTPQVNNNAAPTPAPRARSNSFAGTESDRPTPRARSNSVGNEASQPFAKLTPQVNNNAAPTPAPRARSNSFAGTESDRPTPRARSNSVGSEASQPFAKPTPQVNNNAAPTPAPRARANSEGGLSIEQPQPRPRTHSIS</sequence>
<dbReference type="SMART" id="SM00912">
    <property type="entry name" value="Haemagg_act"/>
    <property type="match status" value="1"/>
</dbReference>
<feature type="region of interest" description="Disordered" evidence="1">
    <location>
        <begin position="1593"/>
        <end position="1613"/>
    </location>
</feature>
<feature type="compositionally biased region" description="Polar residues" evidence="1">
    <location>
        <begin position="2013"/>
        <end position="2068"/>
    </location>
</feature>
<dbReference type="SUPFAM" id="SSF51126">
    <property type="entry name" value="Pectin lyase-like"/>
    <property type="match status" value="1"/>
</dbReference>
<dbReference type="GO" id="GO:0003824">
    <property type="term" value="F:catalytic activity"/>
    <property type="evidence" value="ECO:0007669"/>
    <property type="project" value="UniProtKB-ARBA"/>
</dbReference>
<feature type="compositionally biased region" description="Polar residues" evidence="1">
    <location>
        <begin position="2214"/>
        <end position="2224"/>
    </location>
</feature>